<evidence type="ECO:0000313" key="3">
    <source>
        <dbReference type="EMBL" id="KAJ6732519.1"/>
    </source>
</evidence>
<name>A0A9Q0ULT2_SALPP</name>
<accession>A0A9Q0ULT2</accession>
<reference evidence="3" key="2">
    <citation type="journal article" date="2023" name="Int. J. Mol. Sci.">
        <title>De Novo Assembly and Annotation of 11 Diverse Shrub Willow (Salix) Genomes Reveals Novel Gene Organization in Sex-Linked Regions.</title>
        <authorList>
            <person name="Hyden B."/>
            <person name="Feng K."/>
            <person name="Yates T.B."/>
            <person name="Jawdy S."/>
            <person name="Cereghino C."/>
            <person name="Smart L.B."/>
            <person name="Muchero W."/>
        </authorList>
    </citation>
    <scope>NUCLEOTIDE SEQUENCE</scope>
    <source>
        <tissue evidence="3">Shoot tip</tissue>
    </source>
</reference>
<dbReference type="PANTHER" id="PTHR45950:SF6">
    <property type="entry name" value="HOMEOBOX-LEUCINE ZIPPER PROTEIN ATHB-8"/>
    <property type="match status" value="1"/>
</dbReference>
<dbReference type="GO" id="GO:0003677">
    <property type="term" value="F:DNA binding"/>
    <property type="evidence" value="ECO:0007669"/>
    <property type="project" value="UniProtKB-KW"/>
</dbReference>
<keyword evidence="3" id="KW-0371">Homeobox</keyword>
<protein>
    <submittedName>
        <fullName evidence="3">HOMEOBOX-LEUCINE ZIPPER PROTEIN ATHB-14</fullName>
    </submittedName>
</protein>
<gene>
    <name evidence="3" type="ORF">OIU79_003593</name>
</gene>
<dbReference type="AlphaFoldDB" id="A0A9Q0ULT2"/>
<dbReference type="EMBL" id="JAPFFK010000012">
    <property type="protein sequence ID" value="KAJ6732519.1"/>
    <property type="molecule type" value="Genomic_DNA"/>
</dbReference>
<keyword evidence="1" id="KW-0539">Nucleus</keyword>
<dbReference type="OrthoDB" id="1926915at2759"/>
<organism evidence="3 4">
    <name type="scientific">Salix purpurea</name>
    <name type="common">Purple osier willow</name>
    <dbReference type="NCBI Taxonomy" id="77065"/>
    <lineage>
        <taxon>Eukaryota</taxon>
        <taxon>Viridiplantae</taxon>
        <taxon>Streptophyta</taxon>
        <taxon>Embryophyta</taxon>
        <taxon>Tracheophyta</taxon>
        <taxon>Spermatophyta</taxon>
        <taxon>Magnoliopsida</taxon>
        <taxon>eudicotyledons</taxon>
        <taxon>Gunneridae</taxon>
        <taxon>Pentapetalae</taxon>
        <taxon>rosids</taxon>
        <taxon>fabids</taxon>
        <taxon>Malpighiales</taxon>
        <taxon>Salicaceae</taxon>
        <taxon>Saliceae</taxon>
        <taxon>Salix</taxon>
    </lineage>
</organism>
<proteinExistence type="predicted"/>
<keyword evidence="3" id="KW-0238">DNA-binding</keyword>
<keyword evidence="4" id="KW-1185">Reference proteome</keyword>
<dbReference type="GO" id="GO:0003700">
    <property type="term" value="F:DNA-binding transcription factor activity"/>
    <property type="evidence" value="ECO:0007669"/>
    <property type="project" value="InterPro"/>
</dbReference>
<evidence type="ECO:0000259" key="2">
    <source>
        <dbReference type="Pfam" id="PF08670"/>
    </source>
</evidence>
<evidence type="ECO:0000313" key="4">
    <source>
        <dbReference type="Proteomes" id="UP001151532"/>
    </source>
</evidence>
<dbReference type="PANTHER" id="PTHR45950">
    <property type="entry name" value="HOMEOBOX-LEUCINE ZIPPER PROTEIN ATHB-14"/>
    <property type="match status" value="1"/>
</dbReference>
<reference evidence="3" key="1">
    <citation type="submission" date="2022-11" db="EMBL/GenBank/DDBJ databases">
        <authorList>
            <person name="Hyden B.L."/>
            <person name="Feng K."/>
            <person name="Yates T."/>
            <person name="Jawdy S."/>
            <person name="Smart L.B."/>
            <person name="Muchero W."/>
        </authorList>
    </citation>
    <scope>NUCLEOTIDE SEQUENCE</scope>
    <source>
        <tissue evidence="3">Shoot tip</tissue>
    </source>
</reference>
<sequence length="473" mass="51871">MDLEPWSVPEVLRPLYESSTLLAQKTTMAALRHLRQISQEVSQPNVTSWGRRPAALRALSQRLSKGFNEAVNGFADEGWSLLESDGIDDVTVLVNSSPTKTMGVNFSYDNGFPSMSNAVLCAKASMLLQNVPPAILLRFLREHRSEWADSGIDAYAASAVKAGPCSLQVSRNFGGQLILPLAHTIENEEFMEIIKLENMGYREGMLMPSDVFLLQLCSGVDENVVGTSAELIFAPIDASFSDDAPIIPSGFRIIPLDSGMDASSPNRTLDLASALEVGPAGNRTSENVASMARQYVRSIIASVQRVALALSPSHSGSHPGLWPPNGTPEAHTLARWICESYRCYLGVKLFENEGSDSILKTLWHHSDALMCCSLKALPVFTFANQAGLDMLETTLVALQDITLEKIFDDNGRKTLCSEFPQIMQQGFMCLQGGICLSSMGRQVSYERAVAWKVLNEEESAHCICFMFINWSFV</sequence>
<evidence type="ECO:0000256" key="1">
    <source>
        <dbReference type="ARBA" id="ARBA00023242"/>
    </source>
</evidence>
<dbReference type="Proteomes" id="UP001151532">
    <property type="component" value="Chromosome 18"/>
</dbReference>
<comment type="caution">
    <text evidence="3">The sequence shown here is derived from an EMBL/GenBank/DDBJ whole genome shotgun (WGS) entry which is preliminary data.</text>
</comment>
<dbReference type="InterPro" id="IPR044830">
    <property type="entry name" value="HD-Zip_III"/>
</dbReference>
<dbReference type="Pfam" id="PF08670">
    <property type="entry name" value="MEKHLA"/>
    <property type="match status" value="1"/>
</dbReference>
<dbReference type="InterPro" id="IPR013978">
    <property type="entry name" value="MEKHLA"/>
</dbReference>
<feature type="domain" description="MEKHLA" evidence="2">
    <location>
        <begin position="332"/>
        <end position="472"/>
    </location>
</feature>